<dbReference type="SMART" id="SM00053">
    <property type="entry name" value="DYNc"/>
    <property type="match status" value="1"/>
</dbReference>
<dbReference type="AlphaFoldDB" id="A0AAD4KGK5"/>
<dbReference type="GO" id="GO:0016020">
    <property type="term" value="C:membrane"/>
    <property type="evidence" value="ECO:0007669"/>
    <property type="project" value="TreeGrafter"/>
</dbReference>
<dbReference type="Pfam" id="PF02212">
    <property type="entry name" value="GED"/>
    <property type="match status" value="1"/>
</dbReference>
<feature type="coiled-coil region" evidence="3">
    <location>
        <begin position="686"/>
        <end position="716"/>
    </location>
</feature>
<dbReference type="Proteomes" id="UP001201262">
    <property type="component" value="Unassembled WGS sequence"/>
</dbReference>
<name>A0AAD4KGK5_9EURO</name>
<dbReference type="GO" id="GO:0005739">
    <property type="term" value="C:mitochondrion"/>
    <property type="evidence" value="ECO:0007669"/>
    <property type="project" value="TreeGrafter"/>
</dbReference>
<dbReference type="GO" id="GO:0008017">
    <property type="term" value="F:microtubule binding"/>
    <property type="evidence" value="ECO:0007669"/>
    <property type="project" value="TreeGrafter"/>
</dbReference>
<feature type="domain" description="Dynamin-type G" evidence="6">
    <location>
        <begin position="32"/>
        <end position="322"/>
    </location>
</feature>
<evidence type="ECO:0000256" key="1">
    <source>
        <dbReference type="ARBA" id="ARBA00022741"/>
    </source>
</evidence>
<evidence type="ECO:0000313" key="7">
    <source>
        <dbReference type="EMBL" id="KAH8691893.1"/>
    </source>
</evidence>
<dbReference type="FunFam" id="3.40.50.300:FF:001425">
    <property type="entry name" value="Dynamin GTPase, putative"/>
    <property type="match status" value="1"/>
</dbReference>
<dbReference type="PRINTS" id="PR00195">
    <property type="entry name" value="DYNAMIN"/>
</dbReference>
<dbReference type="InterPro" id="IPR027417">
    <property type="entry name" value="P-loop_NTPase"/>
</dbReference>
<dbReference type="InterPro" id="IPR022812">
    <property type="entry name" value="Dynamin"/>
</dbReference>
<dbReference type="GO" id="GO:0005874">
    <property type="term" value="C:microtubule"/>
    <property type="evidence" value="ECO:0007669"/>
    <property type="project" value="TreeGrafter"/>
</dbReference>
<dbReference type="Pfam" id="PF01031">
    <property type="entry name" value="Dynamin_M"/>
    <property type="match status" value="1"/>
</dbReference>
<dbReference type="InterPro" id="IPR020850">
    <property type="entry name" value="GED_dom"/>
</dbReference>
<dbReference type="PROSITE" id="PS51388">
    <property type="entry name" value="GED"/>
    <property type="match status" value="1"/>
</dbReference>
<evidence type="ECO:0000259" key="6">
    <source>
        <dbReference type="PROSITE" id="PS51718"/>
    </source>
</evidence>
<feature type="compositionally biased region" description="Acidic residues" evidence="4">
    <location>
        <begin position="427"/>
        <end position="436"/>
    </location>
</feature>
<dbReference type="SUPFAM" id="SSF52540">
    <property type="entry name" value="P-loop containing nucleoside triphosphate hydrolases"/>
    <property type="match status" value="1"/>
</dbReference>
<keyword evidence="7" id="KW-0378">Hydrolase</keyword>
<dbReference type="InterPro" id="IPR003130">
    <property type="entry name" value="GED"/>
</dbReference>
<keyword evidence="3" id="KW-0175">Coiled coil</keyword>
<evidence type="ECO:0000256" key="2">
    <source>
        <dbReference type="ARBA" id="ARBA00023134"/>
    </source>
</evidence>
<reference evidence="7" key="1">
    <citation type="submission" date="2021-12" db="EMBL/GenBank/DDBJ databases">
        <title>Convergent genome expansion in fungi linked to evolution of root-endophyte symbiosis.</title>
        <authorList>
            <consortium name="DOE Joint Genome Institute"/>
            <person name="Ke Y.-H."/>
            <person name="Bonito G."/>
            <person name="Liao H.-L."/>
            <person name="Looney B."/>
            <person name="Rojas-Flechas A."/>
            <person name="Nash J."/>
            <person name="Hameed K."/>
            <person name="Schadt C."/>
            <person name="Martin F."/>
            <person name="Crous P.W."/>
            <person name="Miettinen O."/>
            <person name="Magnuson J.K."/>
            <person name="Labbe J."/>
            <person name="Jacobson D."/>
            <person name="Doktycz M.J."/>
            <person name="Veneault-Fourrey C."/>
            <person name="Kuo A."/>
            <person name="Mondo S."/>
            <person name="Calhoun S."/>
            <person name="Riley R."/>
            <person name="Ohm R."/>
            <person name="LaButti K."/>
            <person name="Andreopoulos B."/>
            <person name="Pangilinan J."/>
            <person name="Nolan M."/>
            <person name="Tritt A."/>
            <person name="Clum A."/>
            <person name="Lipzen A."/>
            <person name="Daum C."/>
            <person name="Barry K."/>
            <person name="Grigoriev I.V."/>
            <person name="Vilgalys R."/>
        </authorList>
    </citation>
    <scope>NUCLEOTIDE SEQUENCE</scope>
    <source>
        <strain evidence="7">PMI_201</strain>
    </source>
</reference>
<proteinExistence type="predicted"/>
<dbReference type="GO" id="GO:0005525">
    <property type="term" value="F:GTP binding"/>
    <property type="evidence" value="ECO:0007669"/>
    <property type="project" value="InterPro"/>
</dbReference>
<dbReference type="Pfam" id="PF00350">
    <property type="entry name" value="Dynamin_N"/>
    <property type="match status" value="1"/>
</dbReference>
<feature type="region of interest" description="Disordered" evidence="4">
    <location>
        <begin position="417"/>
        <end position="438"/>
    </location>
</feature>
<evidence type="ECO:0000313" key="8">
    <source>
        <dbReference type="Proteomes" id="UP001201262"/>
    </source>
</evidence>
<dbReference type="CDD" id="cd08771">
    <property type="entry name" value="DLP_1"/>
    <property type="match status" value="1"/>
</dbReference>
<feature type="domain" description="GED" evidence="5">
    <location>
        <begin position="631"/>
        <end position="718"/>
    </location>
</feature>
<dbReference type="GO" id="GO:0006897">
    <property type="term" value="P:endocytosis"/>
    <property type="evidence" value="ECO:0007669"/>
    <property type="project" value="TreeGrafter"/>
</dbReference>
<dbReference type="PROSITE" id="PS51718">
    <property type="entry name" value="G_DYNAMIN_2"/>
    <property type="match status" value="1"/>
</dbReference>
<dbReference type="GO" id="GO:0048312">
    <property type="term" value="P:intracellular distribution of mitochondria"/>
    <property type="evidence" value="ECO:0007669"/>
    <property type="project" value="TreeGrafter"/>
</dbReference>
<dbReference type="PANTHER" id="PTHR11566:SF215">
    <property type="entry name" value="DYNAMIN GTPASE"/>
    <property type="match status" value="1"/>
</dbReference>
<dbReference type="GO" id="GO:0000266">
    <property type="term" value="P:mitochondrial fission"/>
    <property type="evidence" value="ECO:0007669"/>
    <property type="project" value="TreeGrafter"/>
</dbReference>
<dbReference type="InterPro" id="IPR045063">
    <property type="entry name" value="Dynamin_N"/>
</dbReference>
<dbReference type="InterPro" id="IPR001401">
    <property type="entry name" value="Dynamin_GTPase"/>
</dbReference>
<dbReference type="InterPro" id="IPR000375">
    <property type="entry name" value="Dynamin_stalk"/>
</dbReference>
<gene>
    <name evidence="7" type="ORF">BGW36DRAFT_437552</name>
</gene>
<organism evidence="7 8">
    <name type="scientific">Talaromyces proteolyticus</name>
    <dbReference type="NCBI Taxonomy" id="1131652"/>
    <lineage>
        <taxon>Eukaryota</taxon>
        <taxon>Fungi</taxon>
        <taxon>Dikarya</taxon>
        <taxon>Ascomycota</taxon>
        <taxon>Pezizomycotina</taxon>
        <taxon>Eurotiomycetes</taxon>
        <taxon>Eurotiomycetidae</taxon>
        <taxon>Eurotiales</taxon>
        <taxon>Trichocomaceae</taxon>
        <taxon>Talaromyces</taxon>
        <taxon>Talaromyces sect. Bacilispori</taxon>
    </lineage>
</organism>
<dbReference type="PANTHER" id="PTHR11566">
    <property type="entry name" value="DYNAMIN"/>
    <property type="match status" value="1"/>
</dbReference>
<dbReference type="InterPro" id="IPR030381">
    <property type="entry name" value="G_DYNAMIN_dom"/>
</dbReference>
<dbReference type="GO" id="GO:0016559">
    <property type="term" value="P:peroxisome fission"/>
    <property type="evidence" value="ECO:0007669"/>
    <property type="project" value="TreeGrafter"/>
</dbReference>
<dbReference type="RefSeq" id="XP_046067890.1">
    <property type="nucleotide sequence ID" value="XM_046221465.1"/>
</dbReference>
<sequence>MVTHGKNSHDSLADPALLDKIDKLFACNVGEYINLPQLVVVGDQSSGKSSVLEGLTKLAFPRDSGLCTRFATQIIFRRVEGVDRSITATIIPGPNADNPSELQEWKATDLQALSPSSFVEMMSEVHTLMGLSVTKDDTMPTFSENVLRLEICGPDEDHLSVIDVPGIFRNTTPGVTTKEDKDMVRRMVLDYMENPRSIMLTVVPANVDIATQEIIDMAREVDPEGRRTLGVLTKPDLVDKGAENKVIDLVEDKEMRLKLGWIIVRNLGQIELQDLEIDRDAAEERFRLTAPWNTLGRDRFGIKALKSRLQETVTANAREAFPLVRVEIGKRLKDCQDKLQVLGAERETSEQQTRYLLGVMSSFQDITRQALSTNYSSNDQFDIDLNLRLATKIVNRNGEFSNEMDEWGLKYSFAQDGYDDSSRSDAEIDDESESEDEIPRVRQLNTRKTTPIPGLEDVLHGLEEGAVSPSCGGIYSWIENQYRQSRGFEIGTFNFTLLSTIMKQQSAKWPIITHGYINDMITMTHGFILKALNLACPNLRVRHNLMSFLLDRLLDRYKDAINKVNYLLLVERSGTPMTLNHYLNDNLEKCRQKRFTSVIEKKALSDCTHGKVVRFDDMTHQHHMSNEKHTVQDIHDILQSYYKVARKRFVDSICMQAVDYHLVTGPKTPMSLFSPHLVGNFSKEQLEEIAGEEGALKRNRRQLRKEIQDLQKAKKILF</sequence>
<accession>A0AAD4KGK5</accession>
<evidence type="ECO:0000259" key="5">
    <source>
        <dbReference type="PROSITE" id="PS51388"/>
    </source>
</evidence>
<evidence type="ECO:0000256" key="4">
    <source>
        <dbReference type="SAM" id="MobiDB-lite"/>
    </source>
</evidence>
<keyword evidence="2" id="KW-0342">GTP-binding</keyword>
<protein>
    <submittedName>
        <fullName evidence="7">P-loop containing nucleoside triphosphate hydrolase protein</fullName>
    </submittedName>
</protein>
<dbReference type="GO" id="GO:0003924">
    <property type="term" value="F:GTPase activity"/>
    <property type="evidence" value="ECO:0007669"/>
    <property type="project" value="InterPro"/>
</dbReference>
<comment type="caution">
    <text evidence="7">The sequence shown here is derived from an EMBL/GenBank/DDBJ whole genome shotgun (WGS) entry which is preliminary data.</text>
</comment>
<dbReference type="GeneID" id="70251752"/>
<dbReference type="EMBL" id="JAJTJA010000011">
    <property type="protein sequence ID" value="KAH8691893.1"/>
    <property type="molecule type" value="Genomic_DNA"/>
</dbReference>
<keyword evidence="8" id="KW-1185">Reference proteome</keyword>
<dbReference type="Gene3D" id="3.40.50.300">
    <property type="entry name" value="P-loop containing nucleotide triphosphate hydrolases"/>
    <property type="match status" value="1"/>
</dbReference>
<evidence type="ECO:0000256" key="3">
    <source>
        <dbReference type="SAM" id="Coils"/>
    </source>
</evidence>
<keyword evidence="1" id="KW-0547">Nucleotide-binding</keyword>